<keyword evidence="7" id="KW-0808">Transferase</keyword>
<dbReference type="Gene3D" id="3.30.230.80">
    <property type="match status" value="1"/>
</dbReference>
<keyword evidence="7" id="KW-0418">Kinase</keyword>
<dbReference type="Pfam" id="PF13589">
    <property type="entry name" value="HATPase_c_3"/>
    <property type="match status" value="1"/>
</dbReference>
<evidence type="ECO:0000256" key="2">
    <source>
        <dbReference type="ARBA" id="ARBA00022741"/>
    </source>
</evidence>
<dbReference type="InterPro" id="IPR001404">
    <property type="entry name" value="Hsp90_fam"/>
</dbReference>
<evidence type="ECO:0000313" key="7">
    <source>
        <dbReference type="EMBL" id="EDN79387.1"/>
    </source>
</evidence>
<dbReference type="GO" id="GO:0140662">
    <property type="term" value="F:ATP-dependent protein folding chaperone"/>
    <property type="evidence" value="ECO:0007669"/>
    <property type="project" value="InterPro"/>
</dbReference>
<proteinExistence type="inferred from homology"/>
<dbReference type="PANTHER" id="PTHR11528">
    <property type="entry name" value="HEAT SHOCK PROTEIN 90 FAMILY MEMBER"/>
    <property type="match status" value="1"/>
</dbReference>
<dbReference type="Proteomes" id="UP000004410">
    <property type="component" value="Unassembled WGS sequence"/>
</dbReference>
<keyword evidence="2 5" id="KW-0547">Nucleotide-binding</keyword>
<gene>
    <name evidence="7" type="ORF">RUMGNA_00155</name>
</gene>
<dbReference type="Pfam" id="PF00183">
    <property type="entry name" value="HSP90"/>
    <property type="match status" value="1"/>
</dbReference>
<dbReference type="EMBL" id="AAYG02000002">
    <property type="protein sequence ID" value="EDN79387.1"/>
    <property type="molecule type" value="Genomic_DNA"/>
</dbReference>
<feature type="binding site" evidence="5">
    <location>
        <position position="202"/>
    </location>
    <ligand>
        <name>ATP</name>
        <dbReference type="ChEBI" id="CHEBI:30616"/>
    </ligand>
</feature>
<feature type="binding site" evidence="5">
    <location>
        <position position="115"/>
    </location>
    <ligand>
        <name>ATP</name>
        <dbReference type="ChEBI" id="CHEBI:30616"/>
    </ligand>
</feature>
<dbReference type="AlphaFoldDB" id="A7AXZ0"/>
<name>A7AXZ0_MEDG7</name>
<dbReference type="CDD" id="cd16927">
    <property type="entry name" value="HATPase_Hsp90-like"/>
    <property type="match status" value="1"/>
</dbReference>
<keyword evidence="4" id="KW-0143">Chaperone</keyword>
<dbReference type="SUPFAM" id="SSF110942">
    <property type="entry name" value="HSP90 C-terminal domain"/>
    <property type="match status" value="1"/>
</dbReference>
<evidence type="ECO:0000256" key="6">
    <source>
        <dbReference type="SAM" id="MobiDB-lite"/>
    </source>
</evidence>
<dbReference type="NCBIfam" id="NF003555">
    <property type="entry name" value="PRK05218.1"/>
    <property type="match status" value="1"/>
</dbReference>
<evidence type="ECO:0000256" key="4">
    <source>
        <dbReference type="ARBA" id="ARBA00023186"/>
    </source>
</evidence>
<comment type="caution">
    <text evidence="7">The sequence shown here is derived from an EMBL/GenBank/DDBJ whole genome shotgun (WGS) entry which is preliminary data.</text>
</comment>
<dbReference type="InterPro" id="IPR037196">
    <property type="entry name" value="HSP90_C"/>
</dbReference>
<dbReference type="eggNOG" id="COG0326">
    <property type="taxonomic scope" value="Bacteria"/>
</dbReference>
<feature type="binding site" evidence="5">
    <location>
        <position position="396"/>
    </location>
    <ligand>
        <name>ATP</name>
        <dbReference type="ChEBI" id="CHEBI:30616"/>
    </ligand>
</feature>
<dbReference type="Gene3D" id="1.20.120.790">
    <property type="entry name" value="Heat shock protein 90, C-terminal domain"/>
    <property type="match status" value="1"/>
</dbReference>
<feature type="region of interest" description="Disordered" evidence="6">
    <location>
        <begin position="481"/>
        <end position="500"/>
    </location>
</feature>
<comment type="similarity">
    <text evidence="1">Belongs to the heat shock protein 90 family.</text>
</comment>
<dbReference type="GO" id="GO:0005524">
    <property type="term" value="F:ATP binding"/>
    <property type="evidence" value="ECO:0007669"/>
    <property type="project" value="UniProtKB-KW"/>
</dbReference>
<keyword evidence="3 5" id="KW-0067">ATP-binding</keyword>
<dbReference type="Gene3D" id="3.40.50.11260">
    <property type="match status" value="1"/>
</dbReference>
<dbReference type="GO" id="GO:0016887">
    <property type="term" value="F:ATP hydrolysis activity"/>
    <property type="evidence" value="ECO:0007669"/>
    <property type="project" value="InterPro"/>
</dbReference>
<sequence>MTFKTWCTKILHRQKKTRRTGEFVKKEECLDMGTKKGNLSIDSENIFPIIKKWVYSDHDIFIRELVSNGCDAITKYKKLDMMGECELPDDYKGKIQVIVNPEEKTLKFIDNGIGMTAEEVEEYITQIAFSGATQFLEKYKDKTTEDEMIGHFGLGFYSAFMVADEVQIDTLSYKEGAAAVHWVSEGGTEYEMQEGNRTEVGTEITLYLNEDSLAFANEYRAREVLEKYCSFMPVEIFLSKANAEPEYETIDEADVLDTDEVVEHITEEPKEGEEGEPKQKVKIVKRPVSLSDIHPLWTKNPSDCTKDDYIEFYRKVFMDYKEPLFWIHLNMDYPFNLKGILYFPKINTEYDSIEGKIKLYNNQVFIADNIKEVIPEFLMVLKGVIDCPDLPLNVSRSALQNDGFVTKVADYISKKVADKLNGMFKTDRENYEKYWDDISPFIKFGCLKDEKFGEKVKDSMLFKNLDHKYLTLEDCIKANGGETAEETKAEETTDSEETKETPKTNIFYVTNEQQQSQYINMFKEQGQDAVILAHNIDSAFITYLEQKHDNVKFQRIDADVHESLKAEVAEEEKETFQKNADSLTEIFRKVLNNEKLDVKVEKLKDENIASMAVLSEESRRMEEMMKMYGMGGMDTGMFGGQASLILNADHPLVQYVVENKEGENVELICKQLYDLALLAHKPLSPQEMTAFVQRSNQIMMLLTK</sequence>
<dbReference type="SUPFAM" id="SSF54211">
    <property type="entry name" value="Ribosomal protein S5 domain 2-like"/>
    <property type="match status" value="1"/>
</dbReference>
<reference evidence="7 8" key="1">
    <citation type="submission" date="2007-04" db="EMBL/GenBank/DDBJ databases">
        <authorList>
            <person name="Fulton L."/>
            <person name="Clifton S."/>
            <person name="Fulton B."/>
            <person name="Xu J."/>
            <person name="Minx P."/>
            <person name="Pepin K.H."/>
            <person name="Johnson M."/>
            <person name="Thiruvilangam P."/>
            <person name="Bhonagiri V."/>
            <person name="Nash W.E."/>
            <person name="Mardis E.R."/>
            <person name="Wilson R.K."/>
        </authorList>
    </citation>
    <scope>NUCLEOTIDE SEQUENCE [LARGE SCALE GENOMIC DNA]</scope>
    <source>
        <strain evidence="7 8">ATCC 29149</strain>
    </source>
</reference>
<feature type="compositionally biased region" description="Basic and acidic residues" evidence="6">
    <location>
        <begin position="485"/>
        <end position="500"/>
    </location>
</feature>
<dbReference type="InterPro" id="IPR020575">
    <property type="entry name" value="Hsp90_N"/>
</dbReference>
<protein>
    <submittedName>
        <fullName evidence="7">ATPase/histidine kinase/DNA gyrase B/HSP90 domain protein</fullName>
    </submittedName>
</protein>
<feature type="binding site" evidence="5">
    <location>
        <position position="68"/>
    </location>
    <ligand>
        <name>ATP</name>
        <dbReference type="ChEBI" id="CHEBI:30616"/>
    </ligand>
</feature>
<evidence type="ECO:0000256" key="5">
    <source>
        <dbReference type="PIRSR" id="PIRSR002583-1"/>
    </source>
</evidence>
<feature type="binding site" evidence="5">
    <location>
        <begin position="130"/>
        <end position="131"/>
    </location>
    <ligand>
        <name>ATP</name>
        <dbReference type="ChEBI" id="CHEBI:30616"/>
    </ligand>
</feature>
<evidence type="ECO:0000313" key="8">
    <source>
        <dbReference type="Proteomes" id="UP000004410"/>
    </source>
</evidence>
<dbReference type="PaxDb" id="411470-RUMGNA_00155"/>
<dbReference type="PRINTS" id="PR00775">
    <property type="entry name" value="HEATSHOCK90"/>
</dbReference>
<dbReference type="PIRSF" id="PIRSF002583">
    <property type="entry name" value="Hsp90"/>
    <property type="match status" value="1"/>
</dbReference>
<dbReference type="SUPFAM" id="SSF55874">
    <property type="entry name" value="ATPase domain of HSP90 chaperone/DNA topoisomerase II/histidine kinase"/>
    <property type="match status" value="1"/>
</dbReference>
<accession>A7AXZ0</accession>
<evidence type="ECO:0000256" key="1">
    <source>
        <dbReference type="ARBA" id="ARBA00008239"/>
    </source>
</evidence>
<feature type="binding site" evidence="5">
    <location>
        <position position="64"/>
    </location>
    <ligand>
        <name>ATP</name>
        <dbReference type="ChEBI" id="CHEBI:30616"/>
    </ligand>
</feature>
<dbReference type="Gene3D" id="3.30.565.10">
    <property type="entry name" value="Histidine kinase-like ATPase, C-terminal domain"/>
    <property type="match status" value="1"/>
</dbReference>
<feature type="binding site" evidence="5">
    <location>
        <position position="110"/>
    </location>
    <ligand>
        <name>ATP</name>
        <dbReference type="ChEBI" id="CHEBI:30616"/>
    </ligand>
</feature>
<dbReference type="GO" id="GO:0016301">
    <property type="term" value="F:kinase activity"/>
    <property type="evidence" value="ECO:0007669"/>
    <property type="project" value="UniProtKB-KW"/>
</dbReference>
<organism evidence="7 8">
    <name type="scientific">Mediterraneibacter gnavus (strain ATCC 29149 / DSM 114966 / JCM 6515 / VPI C7-9)</name>
    <name type="common">Ruminococcus gnavus</name>
    <dbReference type="NCBI Taxonomy" id="411470"/>
    <lineage>
        <taxon>Bacteria</taxon>
        <taxon>Bacillati</taxon>
        <taxon>Bacillota</taxon>
        <taxon>Clostridia</taxon>
        <taxon>Lachnospirales</taxon>
        <taxon>Lachnospiraceae</taxon>
        <taxon>Mediterraneibacter</taxon>
    </lineage>
</organism>
<evidence type="ECO:0000256" key="3">
    <source>
        <dbReference type="ARBA" id="ARBA00022840"/>
    </source>
</evidence>
<reference evidence="7 8" key="2">
    <citation type="submission" date="2007-06" db="EMBL/GenBank/DDBJ databases">
        <title>Draft genome sequence of Ruminococcus gnavus (ATCC 29149).</title>
        <authorList>
            <person name="Sudarsanam P."/>
            <person name="Ley R."/>
            <person name="Guruge J."/>
            <person name="Turnbaugh P.J."/>
            <person name="Mahowald M."/>
            <person name="Liep D."/>
            <person name="Gordon J."/>
        </authorList>
    </citation>
    <scope>NUCLEOTIDE SEQUENCE [LARGE SCALE GENOMIC DNA]</scope>
    <source>
        <strain evidence="7 8">ATCC 29149</strain>
    </source>
</reference>
<dbReference type="GO" id="GO:0051082">
    <property type="term" value="F:unfolded protein binding"/>
    <property type="evidence" value="ECO:0007669"/>
    <property type="project" value="InterPro"/>
</dbReference>
<dbReference type="InterPro" id="IPR036890">
    <property type="entry name" value="HATPase_C_sf"/>
</dbReference>
<dbReference type="InterPro" id="IPR020568">
    <property type="entry name" value="Ribosomal_Su5_D2-typ_SF"/>
</dbReference>